<feature type="compositionally biased region" description="Basic and acidic residues" evidence="1">
    <location>
        <begin position="77"/>
        <end position="91"/>
    </location>
</feature>
<dbReference type="SMART" id="SM00834">
    <property type="entry name" value="CxxC_CXXC_SSSS"/>
    <property type="match status" value="1"/>
</dbReference>
<dbReference type="PANTHER" id="PTHR34404">
    <property type="entry name" value="REGULATORY PROTEIN, FMDB FAMILY"/>
    <property type="match status" value="1"/>
</dbReference>
<dbReference type="Pfam" id="PF09723">
    <property type="entry name" value="Zn_ribbon_8"/>
    <property type="match status" value="1"/>
</dbReference>
<name>A0A382IZS0_9ZZZZ</name>
<dbReference type="PANTHER" id="PTHR34404:SF2">
    <property type="entry name" value="CONSERVED SERINE RICH PROTEIN"/>
    <property type="match status" value="1"/>
</dbReference>
<accession>A0A382IZS0</accession>
<dbReference type="AlphaFoldDB" id="A0A382IZS0"/>
<evidence type="ECO:0000313" key="3">
    <source>
        <dbReference type="EMBL" id="SVC05048.1"/>
    </source>
</evidence>
<feature type="domain" description="Putative regulatory protein FmdB zinc ribbon" evidence="2">
    <location>
        <begin position="2"/>
        <end position="42"/>
    </location>
</feature>
<dbReference type="EMBL" id="UINC01070700">
    <property type="protein sequence ID" value="SVC05048.1"/>
    <property type="molecule type" value="Genomic_DNA"/>
</dbReference>
<sequence length="91" mass="10021">VPTYDYECAKCGHVFEVFEKPSQKRIKNCPECKKGKAKRLVGAGGGIIFKGSGFYITDSKGTSGESKPSKKDKKTARKENKDSSTKSEQKK</sequence>
<evidence type="ECO:0000259" key="2">
    <source>
        <dbReference type="SMART" id="SM00834"/>
    </source>
</evidence>
<proteinExistence type="predicted"/>
<reference evidence="3" key="1">
    <citation type="submission" date="2018-05" db="EMBL/GenBank/DDBJ databases">
        <authorList>
            <person name="Lanie J.A."/>
            <person name="Ng W.-L."/>
            <person name="Kazmierczak K.M."/>
            <person name="Andrzejewski T.M."/>
            <person name="Davidsen T.M."/>
            <person name="Wayne K.J."/>
            <person name="Tettelin H."/>
            <person name="Glass J.I."/>
            <person name="Rusch D."/>
            <person name="Podicherti R."/>
            <person name="Tsui H.-C.T."/>
            <person name="Winkler M.E."/>
        </authorList>
    </citation>
    <scope>NUCLEOTIDE SEQUENCE</scope>
</reference>
<organism evidence="3">
    <name type="scientific">marine metagenome</name>
    <dbReference type="NCBI Taxonomy" id="408172"/>
    <lineage>
        <taxon>unclassified sequences</taxon>
        <taxon>metagenomes</taxon>
        <taxon>ecological metagenomes</taxon>
    </lineage>
</organism>
<evidence type="ECO:0000256" key="1">
    <source>
        <dbReference type="SAM" id="MobiDB-lite"/>
    </source>
</evidence>
<dbReference type="NCBIfam" id="TIGR02605">
    <property type="entry name" value="CxxC_CxxC_SSSS"/>
    <property type="match status" value="1"/>
</dbReference>
<gene>
    <name evidence="3" type="ORF">METZ01_LOCUS257902</name>
</gene>
<dbReference type="InterPro" id="IPR013429">
    <property type="entry name" value="Regulatory_FmdB_Zinc_ribbon"/>
</dbReference>
<protein>
    <recommendedName>
        <fullName evidence="2">Putative regulatory protein FmdB zinc ribbon domain-containing protein</fullName>
    </recommendedName>
</protein>
<feature type="region of interest" description="Disordered" evidence="1">
    <location>
        <begin position="56"/>
        <end position="91"/>
    </location>
</feature>
<feature type="non-terminal residue" evidence="3">
    <location>
        <position position="1"/>
    </location>
</feature>